<keyword evidence="11 16" id="KW-0808">Transferase</keyword>
<keyword evidence="9 16" id="KW-0028">Amino-acid biosynthesis</keyword>
<comment type="similarity">
    <text evidence="4 16">Belongs to the ATP phosphoribosyltransferase family. Short subfamily.</text>
</comment>
<dbReference type="RefSeq" id="WP_191688992.1">
    <property type="nucleotide sequence ID" value="NZ_JACSQY010000003.1"/>
</dbReference>
<dbReference type="NCBIfam" id="TIGR00070">
    <property type="entry name" value="hisG"/>
    <property type="match status" value="1"/>
</dbReference>
<evidence type="ECO:0000256" key="6">
    <source>
        <dbReference type="ARBA" id="ARBA00011946"/>
    </source>
</evidence>
<evidence type="ECO:0000256" key="14">
    <source>
        <dbReference type="ARBA" id="ARBA00023102"/>
    </source>
</evidence>
<keyword evidence="14 16" id="KW-0368">Histidine biosynthesis</keyword>
<dbReference type="EMBL" id="JACSQY010000003">
    <property type="protein sequence ID" value="MBD7907838.1"/>
    <property type="molecule type" value="Genomic_DNA"/>
</dbReference>
<evidence type="ECO:0000259" key="17">
    <source>
        <dbReference type="Pfam" id="PF01634"/>
    </source>
</evidence>
<dbReference type="PANTHER" id="PTHR21403:SF8">
    <property type="entry name" value="ATP PHOSPHORIBOSYLTRANSFERASE"/>
    <property type="match status" value="1"/>
</dbReference>
<protein>
    <recommendedName>
        <fullName evidence="7 16">ATP phosphoribosyltransferase</fullName>
        <shortName evidence="16">ATP-PRT</shortName>
        <shortName evidence="16">ATP-PRTase</shortName>
        <ecNumber evidence="6 16">2.4.2.17</ecNumber>
    </recommendedName>
</protein>
<dbReference type="PROSITE" id="PS01316">
    <property type="entry name" value="ATP_P_PHORIBOSYLTR"/>
    <property type="match status" value="1"/>
</dbReference>
<evidence type="ECO:0000256" key="10">
    <source>
        <dbReference type="ARBA" id="ARBA00022676"/>
    </source>
</evidence>
<evidence type="ECO:0000256" key="4">
    <source>
        <dbReference type="ARBA" id="ARBA00009489"/>
    </source>
</evidence>
<dbReference type="PANTHER" id="PTHR21403">
    <property type="entry name" value="ATP PHOSPHORIBOSYLTRANSFERASE ATP-PRTASE"/>
    <property type="match status" value="1"/>
</dbReference>
<keyword evidence="12 16" id="KW-0547">Nucleotide-binding</keyword>
<proteinExistence type="inferred from homology"/>
<dbReference type="InterPro" id="IPR018198">
    <property type="entry name" value="ATP_PRibTrfase_CS"/>
</dbReference>
<evidence type="ECO:0000256" key="13">
    <source>
        <dbReference type="ARBA" id="ARBA00022840"/>
    </source>
</evidence>
<comment type="domain">
    <text evidence="16">Lacks the C-terminal regulatory region which is replaced by HisZ.</text>
</comment>
<keyword evidence="13 16" id="KW-0067">ATP-binding</keyword>
<keyword evidence="19" id="KW-1185">Reference proteome</keyword>
<gene>
    <name evidence="16" type="primary">hisG</name>
    <name evidence="18" type="ORF">H9659_05815</name>
</gene>
<evidence type="ECO:0000256" key="15">
    <source>
        <dbReference type="ARBA" id="ARBA00024861"/>
    </source>
</evidence>
<name>A0ABR8PI41_9BACL</name>
<sequence length="217" mass="23597">MEPMKIAVAKGRIAETARELLSEGGIAFPDTLYDERKLLINSIDGNYQLLFVKASDVPTYIEKGAADIGIVGKDTIMEDGKDVYELQDLGFGSCQLVVAGFPGSFPEDTKSLTVATKYPSIAKTYFDKEGIRTEISRLNGSIELAPIAGLSEVIVDIVETGSTLRDNGLVILREIAKVSARVIVNKASYATKNIEVKQCIELLKKGVDDRRADNHNA</sequence>
<dbReference type="Proteomes" id="UP000659496">
    <property type="component" value="Unassembled WGS sequence"/>
</dbReference>
<dbReference type="SUPFAM" id="SSF53850">
    <property type="entry name" value="Periplasmic binding protein-like II"/>
    <property type="match status" value="1"/>
</dbReference>
<dbReference type="EC" id="2.4.2.17" evidence="6 16"/>
<reference evidence="18 19" key="1">
    <citation type="submission" date="2020-08" db="EMBL/GenBank/DDBJ databases">
        <title>A Genomic Blueprint of the Chicken Gut Microbiome.</title>
        <authorList>
            <person name="Gilroy R."/>
            <person name="Ravi A."/>
            <person name="Getino M."/>
            <person name="Pursley I."/>
            <person name="Horton D.L."/>
            <person name="Alikhan N.-F."/>
            <person name="Baker D."/>
            <person name="Gharbi K."/>
            <person name="Hall N."/>
            <person name="Watson M."/>
            <person name="Adriaenssens E.M."/>
            <person name="Foster-Nyarko E."/>
            <person name="Jarju S."/>
            <person name="Secka A."/>
            <person name="Antonio M."/>
            <person name="Oren A."/>
            <person name="Chaudhuri R."/>
            <person name="La Ragione R.M."/>
            <person name="Hildebrand F."/>
            <person name="Pallen M.J."/>
        </authorList>
    </citation>
    <scope>NUCLEOTIDE SEQUENCE [LARGE SCALE GENOMIC DNA]</scope>
    <source>
        <strain evidence="18 19">Sa3CUA8</strain>
    </source>
</reference>
<dbReference type="InterPro" id="IPR013820">
    <property type="entry name" value="ATP_PRibTrfase_cat"/>
</dbReference>
<keyword evidence="10 16" id="KW-0328">Glycosyltransferase</keyword>
<accession>A0ABR8PI41</accession>
<evidence type="ECO:0000256" key="8">
    <source>
        <dbReference type="ARBA" id="ARBA00022490"/>
    </source>
</evidence>
<organism evidence="18 19">
    <name type="scientific">Sporosarcina gallistercoris</name>
    <dbReference type="NCBI Taxonomy" id="2762245"/>
    <lineage>
        <taxon>Bacteria</taxon>
        <taxon>Bacillati</taxon>
        <taxon>Bacillota</taxon>
        <taxon>Bacilli</taxon>
        <taxon>Bacillales</taxon>
        <taxon>Caryophanaceae</taxon>
        <taxon>Sporosarcina</taxon>
    </lineage>
</organism>
<evidence type="ECO:0000256" key="12">
    <source>
        <dbReference type="ARBA" id="ARBA00022741"/>
    </source>
</evidence>
<dbReference type="CDD" id="cd13595">
    <property type="entry name" value="PBP2_HisGs"/>
    <property type="match status" value="1"/>
</dbReference>
<comment type="catalytic activity">
    <reaction evidence="1 16">
        <text>1-(5-phospho-beta-D-ribosyl)-ATP + diphosphate = 5-phospho-alpha-D-ribose 1-diphosphate + ATP</text>
        <dbReference type="Rhea" id="RHEA:18473"/>
        <dbReference type="ChEBI" id="CHEBI:30616"/>
        <dbReference type="ChEBI" id="CHEBI:33019"/>
        <dbReference type="ChEBI" id="CHEBI:58017"/>
        <dbReference type="ChEBI" id="CHEBI:73183"/>
        <dbReference type="EC" id="2.4.2.17"/>
    </reaction>
</comment>
<evidence type="ECO:0000256" key="1">
    <source>
        <dbReference type="ARBA" id="ARBA00000915"/>
    </source>
</evidence>
<comment type="function">
    <text evidence="15 16">Catalyzes the condensation of ATP and 5-phosphoribose 1-diphosphate to form N'-(5'-phosphoribosyl)-ATP (PR-ATP). Has a crucial role in the pathway because the rate of histidine biosynthesis seems to be controlled primarily by regulation of HisG enzymatic activity.</text>
</comment>
<evidence type="ECO:0000256" key="7">
    <source>
        <dbReference type="ARBA" id="ARBA00020998"/>
    </source>
</evidence>
<evidence type="ECO:0000313" key="18">
    <source>
        <dbReference type="EMBL" id="MBD7907838.1"/>
    </source>
</evidence>
<dbReference type="GO" id="GO:0003879">
    <property type="term" value="F:ATP phosphoribosyltransferase activity"/>
    <property type="evidence" value="ECO:0007669"/>
    <property type="project" value="UniProtKB-EC"/>
</dbReference>
<dbReference type="Gene3D" id="3.40.190.10">
    <property type="entry name" value="Periplasmic binding protein-like II"/>
    <property type="match status" value="2"/>
</dbReference>
<evidence type="ECO:0000256" key="3">
    <source>
        <dbReference type="ARBA" id="ARBA00004667"/>
    </source>
</evidence>
<evidence type="ECO:0000256" key="11">
    <source>
        <dbReference type="ARBA" id="ARBA00022679"/>
    </source>
</evidence>
<evidence type="ECO:0000256" key="2">
    <source>
        <dbReference type="ARBA" id="ARBA00004496"/>
    </source>
</evidence>
<dbReference type="Pfam" id="PF01634">
    <property type="entry name" value="HisG"/>
    <property type="match status" value="1"/>
</dbReference>
<dbReference type="InterPro" id="IPR024893">
    <property type="entry name" value="ATP_PRibTrfase_HisG_short"/>
</dbReference>
<keyword evidence="8 16" id="KW-0963">Cytoplasm</keyword>
<feature type="domain" description="ATP phosphoribosyltransferase catalytic" evidence="17">
    <location>
        <begin position="53"/>
        <end position="204"/>
    </location>
</feature>
<evidence type="ECO:0000256" key="9">
    <source>
        <dbReference type="ARBA" id="ARBA00022605"/>
    </source>
</evidence>
<comment type="subcellular location">
    <subcellularLocation>
        <location evidence="2 16">Cytoplasm</location>
    </subcellularLocation>
</comment>
<comment type="pathway">
    <text evidence="3 16">Amino-acid biosynthesis; L-histidine biosynthesis; L-histidine from 5-phospho-alpha-D-ribose 1-diphosphate: step 1/9.</text>
</comment>
<dbReference type="InterPro" id="IPR001348">
    <property type="entry name" value="ATP_PRibTrfase_HisG"/>
</dbReference>
<dbReference type="HAMAP" id="MF_01018">
    <property type="entry name" value="HisG_Short"/>
    <property type="match status" value="1"/>
</dbReference>
<evidence type="ECO:0000313" key="19">
    <source>
        <dbReference type="Proteomes" id="UP000659496"/>
    </source>
</evidence>
<evidence type="ECO:0000256" key="5">
    <source>
        <dbReference type="ARBA" id="ARBA00011496"/>
    </source>
</evidence>
<comment type="subunit">
    <text evidence="5 16">Heteromultimer composed of HisG and HisZ subunits.</text>
</comment>
<evidence type="ECO:0000256" key="16">
    <source>
        <dbReference type="HAMAP-Rule" id="MF_01018"/>
    </source>
</evidence>
<comment type="caution">
    <text evidence="18">The sequence shown here is derived from an EMBL/GenBank/DDBJ whole genome shotgun (WGS) entry which is preliminary data.</text>
</comment>